<dbReference type="InterPro" id="IPR038142">
    <property type="entry name" value="Cytochrome_P460_sp"/>
</dbReference>
<keyword evidence="1" id="KW-0732">Signal</keyword>
<evidence type="ECO:0000313" key="3">
    <source>
        <dbReference type="EMBL" id="GJD49441.1"/>
    </source>
</evidence>
<reference evidence="3" key="1">
    <citation type="journal article" date="2021" name="Front. Microbiol.">
        <title>Comprehensive Comparative Genomics and Phenotyping of Methylobacterium Species.</title>
        <authorList>
            <person name="Alessa O."/>
            <person name="Ogura Y."/>
            <person name="Fujitani Y."/>
            <person name="Takami H."/>
            <person name="Hayashi T."/>
            <person name="Sahin N."/>
            <person name="Tani A."/>
        </authorList>
    </citation>
    <scope>NUCLEOTIDE SEQUENCE</scope>
    <source>
        <strain evidence="3">KCTC 52305</strain>
    </source>
</reference>
<dbReference type="InterPro" id="IPR032033">
    <property type="entry name" value="Cytochrome_P460"/>
</dbReference>
<reference evidence="3" key="2">
    <citation type="submission" date="2021-08" db="EMBL/GenBank/DDBJ databases">
        <authorList>
            <person name="Tani A."/>
            <person name="Ola A."/>
            <person name="Ogura Y."/>
            <person name="Katsura K."/>
            <person name="Hayashi T."/>
        </authorList>
    </citation>
    <scope>NUCLEOTIDE SEQUENCE</scope>
    <source>
        <strain evidence="3">KCTC 52305</strain>
    </source>
</reference>
<sequence>MRFEPALRGAALLLLAAGAPALLAAASRAGAEAGRAGAKTPLAGAEAGRSASPLFGVTIPDGYRAWPLVAPSLEGEPLNELRAIVGNDLAVRASESGTLPFPDGAVLVKLAWRHVPSPDFEAATIPGRSTTVQVMVKDARRFPETGGWGFGRFVDGVAVDEAQHRTCFACHEARVKDRDFVFTRYAR</sequence>
<gene>
    <name evidence="3" type="ORF">OPKNFCMD_2171</name>
</gene>
<feature type="chain" id="PRO_5046267613" description="Cytochrome P460 domain-containing protein" evidence="1">
    <location>
        <begin position="25"/>
        <end position="187"/>
    </location>
</feature>
<dbReference type="CDD" id="cd20753">
    <property type="entry name" value="cyt_P460_Mc-like"/>
    <property type="match status" value="1"/>
</dbReference>
<evidence type="ECO:0000256" key="1">
    <source>
        <dbReference type="SAM" id="SignalP"/>
    </source>
</evidence>
<organism evidence="3 4">
    <name type="scientific">Methylobacterium crusticola</name>
    <dbReference type="NCBI Taxonomy" id="1697972"/>
    <lineage>
        <taxon>Bacteria</taxon>
        <taxon>Pseudomonadati</taxon>
        <taxon>Pseudomonadota</taxon>
        <taxon>Alphaproteobacteria</taxon>
        <taxon>Hyphomicrobiales</taxon>
        <taxon>Methylobacteriaceae</taxon>
        <taxon>Methylobacterium</taxon>
    </lineage>
</organism>
<protein>
    <recommendedName>
        <fullName evidence="2">Cytochrome P460 domain-containing protein</fullName>
    </recommendedName>
</protein>
<feature type="domain" description="Cytochrome P460" evidence="2">
    <location>
        <begin position="60"/>
        <end position="183"/>
    </location>
</feature>
<proteinExistence type="predicted"/>
<accession>A0ABQ4QVR9</accession>
<dbReference type="Pfam" id="PF16694">
    <property type="entry name" value="Cytochrome_P460"/>
    <property type="match status" value="1"/>
</dbReference>
<evidence type="ECO:0000259" key="2">
    <source>
        <dbReference type="Pfam" id="PF16694"/>
    </source>
</evidence>
<dbReference type="EMBL" id="BPQH01000006">
    <property type="protein sequence ID" value="GJD49441.1"/>
    <property type="molecule type" value="Genomic_DNA"/>
</dbReference>
<feature type="signal peptide" evidence="1">
    <location>
        <begin position="1"/>
        <end position="24"/>
    </location>
</feature>
<dbReference type="Gene3D" id="3.50.70.20">
    <property type="entry name" value="Cytochrome P460"/>
    <property type="match status" value="1"/>
</dbReference>
<dbReference type="RefSeq" id="WP_128561497.1">
    <property type="nucleotide sequence ID" value="NZ_BPQH01000006.1"/>
</dbReference>
<keyword evidence="4" id="KW-1185">Reference proteome</keyword>
<comment type="caution">
    <text evidence="3">The sequence shown here is derived from an EMBL/GenBank/DDBJ whole genome shotgun (WGS) entry which is preliminary data.</text>
</comment>
<name>A0ABQ4QVR9_9HYPH</name>
<dbReference type="Proteomes" id="UP001055167">
    <property type="component" value="Unassembled WGS sequence"/>
</dbReference>
<evidence type="ECO:0000313" key="4">
    <source>
        <dbReference type="Proteomes" id="UP001055167"/>
    </source>
</evidence>